<dbReference type="InterPro" id="IPR020845">
    <property type="entry name" value="AMP-binding_CS"/>
</dbReference>
<comment type="similarity">
    <text evidence="1">Belongs to the ATP-dependent AMP-binding enzyme family.</text>
</comment>
<name>A0A9Y2MR58_9PSEU</name>
<evidence type="ECO:0000313" key="6">
    <source>
        <dbReference type="Proteomes" id="UP001236014"/>
    </source>
</evidence>
<dbReference type="GO" id="GO:0006631">
    <property type="term" value="P:fatty acid metabolic process"/>
    <property type="evidence" value="ECO:0007669"/>
    <property type="project" value="TreeGrafter"/>
</dbReference>
<keyword evidence="6" id="KW-1185">Reference proteome</keyword>
<dbReference type="Proteomes" id="UP001236014">
    <property type="component" value="Chromosome"/>
</dbReference>
<protein>
    <submittedName>
        <fullName evidence="5">AMP-binding protein</fullName>
    </submittedName>
</protein>
<dbReference type="RefSeq" id="WP_285965848.1">
    <property type="nucleotide sequence ID" value="NZ_CP127294.1"/>
</dbReference>
<dbReference type="InterPro" id="IPR042099">
    <property type="entry name" value="ANL_N_sf"/>
</dbReference>
<dbReference type="KEGG" id="acab:QRX50_26345"/>
<dbReference type="InterPro" id="IPR025110">
    <property type="entry name" value="AMP-bd_C"/>
</dbReference>
<gene>
    <name evidence="5" type="ORF">QRX50_26345</name>
</gene>
<accession>A0A9Y2MR58</accession>
<evidence type="ECO:0000259" key="3">
    <source>
        <dbReference type="Pfam" id="PF00501"/>
    </source>
</evidence>
<evidence type="ECO:0000259" key="4">
    <source>
        <dbReference type="Pfam" id="PF13193"/>
    </source>
</evidence>
<keyword evidence="2" id="KW-0436">Ligase</keyword>
<dbReference type="Gene3D" id="3.30.300.30">
    <property type="match status" value="1"/>
</dbReference>
<dbReference type="InterPro" id="IPR000873">
    <property type="entry name" value="AMP-dep_synth/lig_dom"/>
</dbReference>
<dbReference type="EMBL" id="CP127294">
    <property type="protein sequence ID" value="WIX75071.1"/>
    <property type="molecule type" value="Genomic_DNA"/>
</dbReference>
<reference evidence="5 6" key="1">
    <citation type="submission" date="2023-06" db="EMBL/GenBank/DDBJ databases">
        <authorList>
            <person name="Oyuntsetseg B."/>
            <person name="Kim S.B."/>
        </authorList>
    </citation>
    <scope>NUCLEOTIDE SEQUENCE [LARGE SCALE GENOMIC DNA]</scope>
    <source>
        <strain evidence="5 6">2-15</strain>
    </source>
</reference>
<evidence type="ECO:0000313" key="5">
    <source>
        <dbReference type="EMBL" id="WIX75071.1"/>
    </source>
</evidence>
<dbReference type="PROSITE" id="PS00455">
    <property type="entry name" value="AMP_BINDING"/>
    <property type="match status" value="1"/>
</dbReference>
<dbReference type="SUPFAM" id="SSF56801">
    <property type="entry name" value="Acetyl-CoA synthetase-like"/>
    <property type="match status" value="1"/>
</dbReference>
<dbReference type="FunFam" id="3.30.300.30:FF:000008">
    <property type="entry name" value="2,3-dihydroxybenzoate-AMP ligase"/>
    <property type="match status" value="1"/>
</dbReference>
<organism evidence="5 6">
    <name type="scientific">Amycolatopsis carbonis</name>
    <dbReference type="NCBI Taxonomy" id="715471"/>
    <lineage>
        <taxon>Bacteria</taxon>
        <taxon>Bacillati</taxon>
        <taxon>Actinomycetota</taxon>
        <taxon>Actinomycetes</taxon>
        <taxon>Pseudonocardiales</taxon>
        <taxon>Pseudonocardiaceae</taxon>
        <taxon>Amycolatopsis</taxon>
    </lineage>
</organism>
<dbReference type="AlphaFoldDB" id="A0A9Y2MR58"/>
<proteinExistence type="inferred from homology"/>
<dbReference type="Gene3D" id="3.40.50.12780">
    <property type="entry name" value="N-terminal domain of ligase-like"/>
    <property type="match status" value="1"/>
</dbReference>
<dbReference type="PANTHER" id="PTHR43201:SF5">
    <property type="entry name" value="MEDIUM-CHAIN ACYL-COA LIGASE ACSF2, MITOCHONDRIAL"/>
    <property type="match status" value="1"/>
</dbReference>
<feature type="domain" description="AMP-binding enzyme C-terminal" evidence="4">
    <location>
        <begin position="428"/>
        <end position="503"/>
    </location>
</feature>
<evidence type="ECO:0000256" key="2">
    <source>
        <dbReference type="ARBA" id="ARBA00022598"/>
    </source>
</evidence>
<dbReference type="InterPro" id="IPR045851">
    <property type="entry name" value="AMP-bd_C_sf"/>
</dbReference>
<dbReference type="Pfam" id="PF00501">
    <property type="entry name" value="AMP-binding"/>
    <property type="match status" value="1"/>
</dbReference>
<dbReference type="GO" id="GO:0031956">
    <property type="term" value="F:medium-chain fatty acid-CoA ligase activity"/>
    <property type="evidence" value="ECO:0007669"/>
    <property type="project" value="TreeGrafter"/>
</dbReference>
<dbReference type="Pfam" id="PF13193">
    <property type="entry name" value="AMP-binding_C"/>
    <property type="match status" value="1"/>
</dbReference>
<evidence type="ECO:0000256" key="1">
    <source>
        <dbReference type="ARBA" id="ARBA00006432"/>
    </source>
</evidence>
<dbReference type="PANTHER" id="PTHR43201">
    <property type="entry name" value="ACYL-COA SYNTHETASE"/>
    <property type="match status" value="1"/>
</dbReference>
<feature type="domain" description="AMP-dependent synthetase/ligase" evidence="3">
    <location>
        <begin position="9"/>
        <end position="378"/>
    </location>
</feature>
<sequence>MVNIGRIPEKWAALTPSRDAIVDAPSGRRMDWRTLDERVRRLANGLAGEGGLGLSKGDRVAILAKNSIEYQELYYAAGRAGLVTQPLNWRLGAGELTRIVADAAPKAVIASDEWLDTAKQLQAAVDVPNWLQFGESGDGSYEDLLARSSTDEPVQSSSVGDADPFFILYTGGTTGESKGALHSHTSVSFGMLNQTVAERIVATDVYMLTGQMYHIPVVLSMNYHRHGCPLVLMNFEARTALELIQEERVSAFLGITTMLNWMMAVPGFSSYDISALRNIQYGGGPMPSSVVKAALDQFPCTLIQGYGQTEGTTMCFLSQEDHLDAVRGTHPERLMSCGREGFVTQVRVVDPDGREVPKDGRTAGEIIVRSEANMLGYLNRPDLTENTIRDGWVWTGDIATWDAESYVFIVDRAKDMIISGGENIYSIQVEEAVNKHPSVLECAVIGVPDDEWGEAVKAFVVLKPETTATEADIIATAKQHLASYQKPRSVEFVDALPKAPTGKILKRDLRRAYWADRGRSV</sequence>